<feature type="region of interest" description="Disordered" evidence="1">
    <location>
        <begin position="915"/>
        <end position="934"/>
    </location>
</feature>
<proteinExistence type="predicted"/>
<evidence type="ECO:0000313" key="2">
    <source>
        <dbReference type="EMBL" id="KAK4114113.1"/>
    </source>
</evidence>
<feature type="compositionally biased region" description="Polar residues" evidence="1">
    <location>
        <begin position="243"/>
        <end position="254"/>
    </location>
</feature>
<reference evidence="2" key="1">
    <citation type="journal article" date="2023" name="Mol. Phylogenet. Evol.">
        <title>Genome-scale phylogeny and comparative genomics of the fungal order Sordariales.</title>
        <authorList>
            <person name="Hensen N."/>
            <person name="Bonometti L."/>
            <person name="Westerberg I."/>
            <person name="Brannstrom I.O."/>
            <person name="Guillou S."/>
            <person name="Cros-Aarteil S."/>
            <person name="Calhoun S."/>
            <person name="Haridas S."/>
            <person name="Kuo A."/>
            <person name="Mondo S."/>
            <person name="Pangilinan J."/>
            <person name="Riley R."/>
            <person name="LaButti K."/>
            <person name="Andreopoulos B."/>
            <person name="Lipzen A."/>
            <person name="Chen C."/>
            <person name="Yan M."/>
            <person name="Daum C."/>
            <person name="Ng V."/>
            <person name="Clum A."/>
            <person name="Steindorff A."/>
            <person name="Ohm R.A."/>
            <person name="Martin F."/>
            <person name="Silar P."/>
            <person name="Natvig D.O."/>
            <person name="Lalanne C."/>
            <person name="Gautier V."/>
            <person name="Ament-Velasquez S.L."/>
            <person name="Kruys A."/>
            <person name="Hutchinson M.I."/>
            <person name="Powell A.J."/>
            <person name="Barry K."/>
            <person name="Miller A.N."/>
            <person name="Grigoriev I.V."/>
            <person name="Debuchy R."/>
            <person name="Gladieux P."/>
            <person name="Hiltunen Thoren M."/>
            <person name="Johannesson H."/>
        </authorList>
    </citation>
    <scope>NUCLEOTIDE SEQUENCE</scope>
    <source>
        <strain evidence="2">CBS 508.74</strain>
    </source>
</reference>
<feature type="compositionally biased region" description="Basic and acidic residues" evidence="1">
    <location>
        <begin position="264"/>
        <end position="273"/>
    </location>
</feature>
<protein>
    <submittedName>
        <fullName evidence="2">Uncharacterized protein</fullName>
    </submittedName>
</protein>
<feature type="region of interest" description="Disordered" evidence="1">
    <location>
        <begin position="1"/>
        <end position="71"/>
    </location>
</feature>
<sequence>MTSASFAEAGLGPNSTAGPYRSSPPEAHSRTSAVSTNNNNNTSATTRNSNNPSFSNESGNLHAHRQNNSSSKLPAFRFVDLKKNPISLPTLLQHIPPSPNTASETPQKAHNQTRRVAGSSREATDHGSRVPTLPNRPASFESQQQNNNPPRTRSLKVLSNAGSANSPAGSKRPASFPDTPRVIGSVYTGRSQLSYITTPVTKRRLTASTVVQDAIATNPARSHLSSSLLRGPKTVASGETDEATPSTESKSQGQRELLLAKTIDTPKSEDKKASRPPVSYRPPNASSTSGGRAVIPPIRSFRSSGSRKSVVLDMHGRRVSGDSYGEEASDSSQRERALRALEGQSDEDFVTPPESGDLTTTTDNDNTADIFMRIAGEDSTPQSRPPLEVQGRAAEQSAISQSSRSSHRRPLSAAIPSYQTSSPPQISRRLSDQLESARKRADSQSAQEMTRELAYRTASREHPPSVISVSETSSRVHPVKAPLKPSPITPRQVSFRDSFAESASASQRRRASVTENNNLLTRPAQYRGSNMAATQGRTYNSSPLVPRSANAQKDEPLTGSEANHGVEGTESSSSTAAPSTVWDDIDDLKSRIHRLELTGKIAPASGGSTYRTTDDRPPTAMTNATTMSASPKRGSGASMAQAETSSNAAQQRDTQPLLLSALSKTKNLVSPDIFSAIESAATDALALSSMLNASGQAGPMSSGSSTVGFNSGFTERQLRRKADSICRSLTELCIALTGELGQHKQSQLTAATRDNELLLSPTSISPAAASVLRRPSDAAEAAAKPGASPRAPTVLEQRRQTMLAATVLPNARYAAAPSTPMEPASAGRKSSLLLARIRRAATEEPEELSGRRSSLLLRTRRAETEEPEESREGRKTSLLLRTRKTMNEEEDESRFRAPSRAATEVNGFRAAAQRDLAASMSRSPTESSPLTSALSRRRLLATSLNTRLVTINNASDPASAPVTPARRYLERGALDREQMTNSVVERIAEERAQRQLSLSQTAIMNRTSSFGSRRIRESGIPSLQSPGQSAQAGPERLGGSGREGGYYR</sequence>
<dbReference type="AlphaFoldDB" id="A0AAN6YUN1"/>
<feature type="region of interest" description="Disordered" evidence="1">
    <location>
        <begin position="221"/>
        <end position="581"/>
    </location>
</feature>
<feature type="compositionally biased region" description="Basic and acidic residues" evidence="1">
    <location>
        <begin position="449"/>
        <end position="463"/>
    </location>
</feature>
<feature type="region of interest" description="Disordered" evidence="1">
    <location>
        <begin position="603"/>
        <end position="653"/>
    </location>
</feature>
<name>A0AAN6YUN1_9PEZI</name>
<organism evidence="2 3">
    <name type="scientific">Canariomyces notabilis</name>
    <dbReference type="NCBI Taxonomy" id="2074819"/>
    <lineage>
        <taxon>Eukaryota</taxon>
        <taxon>Fungi</taxon>
        <taxon>Dikarya</taxon>
        <taxon>Ascomycota</taxon>
        <taxon>Pezizomycotina</taxon>
        <taxon>Sordariomycetes</taxon>
        <taxon>Sordariomycetidae</taxon>
        <taxon>Sordariales</taxon>
        <taxon>Chaetomiaceae</taxon>
        <taxon>Canariomyces</taxon>
    </lineage>
</organism>
<feature type="compositionally biased region" description="Low complexity" evidence="1">
    <location>
        <begin position="618"/>
        <end position="631"/>
    </location>
</feature>
<feature type="compositionally biased region" description="Low complexity" evidence="1">
    <location>
        <begin position="778"/>
        <end position="792"/>
    </location>
</feature>
<feature type="region of interest" description="Disordered" evidence="1">
    <location>
        <begin position="89"/>
        <end position="181"/>
    </location>
</feature>
<accession>A0AAN6YUN1</accession>
<feature type="compositionally biased region" description="Low complexity" evidence="1">
    <location>
        <begin position="159"/>
        <end position="170"/>
    </location>
</feature>
<feature type="compositionally biased region" description="Polar residues" evidence="1">
    <location>
        <begin position="100"/>
        <end position="110"/>
    </location>
</feature>
<dbReference type="RefSeq" id="XP_064671683.1">
    <property type="nucleotide sequence ID" value="XM_064813536.1"/>
</dbReference>
<dbReference type="GeneID" id="89937661"/>
<feature type="compositionally biased region" description="Polar residues" evidence="1">
    <location>
        <begin position="999"/>
        <end position="1011"/>
    </location>
</feature>
<feature type="compositionally biased region" description="Gly residues" evidence="1">
    <location>
        <begin position="1036"/>
        <end position="1048"/>
    </location>
</feature>
<feature type="compositionally biased region" description="Polar residues" evidence="1">
    <location>
        <begin position="527"/>
        <end position="543"/>
    </location>
</feature>
<dbReference type="EMBL" id="MU853337">
    <property type="protein sequence ID" value="KAK4114113.1"/>
    <property type="molecule type" value="Genomic_DNA"/>
</dbReference>
<feature type="compositionally biased region" description="Basic and acidic residues" evidence="1">
    <location>
        <begin position="429"/>
        <end position="442"/>
    </location>
</feature>
<keyword evidence="3" id="KW-1185">Reference proteome</keyword>
<reference evidence="2" key="2">
    <citation type="submission" date="2023-05" db="EMBL/GenBank/DDBJ databases">
        <authorList>
            <consortium name="Lawrence Berkeley National Laboratory"/>
            <person name="Steindorff A."/>
            <person name="Hensen N."/>
            <person name="Bonometti L."/>
            <person name="Westerberg I."/>
            <person name="Brannstrom I.O."/>
            <person name="Guillou S."/>
            <person name="Cros-Aarteil S."/>
            <person name="Calhoun S."/>
            <person name="Haridas S."/>
            <person name="Kuo A."/>
            <person name="Mondo S."/>
            <person name="Pangilinan J."/>
            <person name="Riley R."/>
            <person name="Labutti K."/>
            <person name="Andreopoulos B."/>
            <person name="Lipzen A."/>
            <person name="Chen C."/>
            <person name="Yanf M."/>
            <person name="Daum C."/>
            <person name="Ng V."/>
            <person name="Clum A."/>
            <person name="Ohm R."/>
            <person name="Martin F."/>
            <person name="Silar P."/>
            <person name="Natvig D."/>
            <person name="Lalanne C."/>
            <person name="Gautier V."/>
            <person name="Ament-Velasquez S.L."/>
            <person name="Kruys A."/>
            <person name="Hutchinson M.I."/>
            <person name="Powell A.J."/>
            <person name="Barry K."/>
            <person name="Miller A.N."/>
            <person name="Grigoriev I.V."/>
            <person name="Debuchy R."/>
            <person name="Gladieux P."/>
            <person name="Thoren M.H."/>
            <person name="Johannesson H."/>
        </authorList>
    </citation>
    <scope>NUCLEOTIDE SEQUENCE</scope>
    <source>
        <strain evidence="2">CBS 508.74</strain>
    </source>
</reference>
<feature type="compositionally biased region" description="Polar residues" evidence="1">
    <location>
        <begin position="140"/>
        <end position="151"/>
    </location>
</feature>
<feature type="compositionally biased region" description="Low complexity" evidence="1">
    <location>
        <begin position="30"/>
        <end position="51"/>
    </location>
</feature>
<feature type="compositionally biased region" description="Basic and acidic residues" evidence="1">
    <location>
        <begin position="860"/>
        <end position="875"/>
    </location>
</feature>
<gene>
    <name evidence="2" type="ORF">N656DRAFT_767136</name>
</gene>
<feature type="region of interest" description="Disordered" evidence="1">
    <location>
        <begin position="775"/>
        <end position="795"/>
    </location>
</feature>
<dbReference type="Proteomes" id="UP001302812">
    <property type="component" value="Unassembled WGS sequence"/>
</dbReference>
<feature type="region of interest" description="Disordered" evidence="1">
    <location>
        <begin position="999"/>
        <end position="1048"/>
    </location>
</feature>
<feature type="compositionally biased region" description="Low complexity" evidence="1">
    <location>
        <begin position="392"/>
        <end position="404"/>
    </location>
</feature>
<evidence type="ECO:0000313" key="3">
    <source>
        <dbReference type="Proteomes" id="UP001302812"/>
    </source>
</evidence>
<comment type="caution">
    <text evidence="2">The sequence shown here is derived from an EMBL/GenBank/DDBJ whole genome shotgun (WGS) entry which is preliminary data.</text>
</comment>
<feature type="compositionally biased region" description="Polar residues" evidence="1">
    <location>
        <begin position="641"/>
        <end position="653"/>
    </location>
</feature>
<evidence type="ECO:0000256" key="1">
    <source>
        <dbReference type="SAM" id="MobiDB-lite"/>
    </source>
</evidence>
<feature type="compositionally biased region" description="Polar residues" evidence="1">
    <location>
        <begin position="1021"/>
        <end position="1031"/>
    </location>
</feature>
<feature type="region of interest" description="Disordered" evidence="1">
    <location>
        <begin position="840"/>
        <end position="907"/>
    </location>
</feature>
<feature type="compositionally biased region" description="Low complexity" evidence="1">
    <location>
        <begin position="565"/>
        <end position="581"/>
    </location>
</feature>